<name>A0A8B6BN81_MYTGA</name>
<evidence type="ECO:0000256" key="1">
    <source>
        <dbReference type="SAM" id="SignalP"/>
    </source>
</evidence>
<evidence type="ECO:0000313" key="2">
    <source>
        <dbReference type="EMBL" id="VDH92640.1"/>
    </source>
</evidence>
<protein>
    <recommendedName>
        <fullName evidence="4">Ig-like domain-containing protein</fullName>
    </recommendedName>
</protein>
<accession>A0A8B6BN81</accession>
<proteinExistence type="predicted"/>
<feature type="signal peptide" evidence="1">
    <location>
        <begin position="1"/>
        <end position="17"/>
    </location>
</feature>
<evidence type="ECO:0000313" key="3">
    <source>
        <dbReference type="Proteomes" id="UP000596742"/>
    </source>
</evidence>
<organism evidence="2 3">
    <name type="scientific">Mytilus galloprovincialis</name>
    <name type="common">Mediterranean mussel</name>
    <dbReference type="NCBI Taxonomy" id="29158"/>
    <lineage>
        <taxon>Eukaryota</taxon>
        <taxon>Metazoa</taxon>
        <taxon>Spiralia</taxon>
        <taxon>Lophotrochozoa</taxon>
        <taxon>Mollusca</taxon>
        <taxon>Bivalvia</taxon>
        <taxon>Autobranchia</taxon>
        <taxon>Pteriomorphia</taxon>
        <taxon>Mytilida</taxon>
        <taxon>Mytiloidea</taxon>
        <taxon>Mytilidae</taxon>
        <taxon>Mytilinae</taxon>
        <taxon>Mytilus</taxon>
    </lineage>
</organism>
<dbReference type="OrthoDB" id="6073275at2759"/>
<comment type="caution">
    <text evidence="2">The sequence shown here is derived from an EMBL/GenBank/DDBJ whole genome shotgun (WGS) entry which is preliminary data.</text>
</comment>
<dbReference type="AlphaFoldDB" id="A0A8B6BN81"/>
<dbReference type="EMBL" id="UYJE01000356">
    <property type="protein sequence ID" value="VDH92640.1"/>
    <property type="molecule type" value="Genomic_DNA"/>
</dbReference>
<reference evidence="2" key="1">
    <citation type="submission" date="2018-11" db="EMBL/GenBank/DDBJ databases">
        <authorList>
            <person name="Alioto T."/>
            <person name="Alioto T."/>
        </authorList>
    </citation>
    <scope>NUCLEOTIDE SEQUENCE</scope>
</reference>
<evidence type="ECO:0008006" key="4">
    <source>
        <dbReference type="Google" id="ProtNLM"/>
    </source>
</evidence>
<keyword evidence="1" id="KW-0732">Signal</keyword>
<keyword evidence="3" id="KW-1185">Reference proteome</keyword>
<dbReference type="Proteomes" id="UP000596742">
    <property type="component" value="Unassembled WGS sequence"/>
</dbReference>
<sequence length="273" mass="31141">MHLTIPVLVFLVDLSFAKEYLSWKLLTNKVVFGQAIQLMCHLPKQNCCHNFTRSWEGGPDYKPLTLNEKSSNYTKYIEHLDTETGNSILTIKSFSESDVDILYQCSYGFSSYAAVLQLTKHRYEYHPTELVPVSLSLNGTHMYAKISLDKVFPKPQCNANANEKDITQESLKVISKRNGIFYKSMIGFNYIIDPQQCFGSVTITCMIGTSRITIAERTFSCHQIRSTFHGKHLAQRDFVASNSYNEESNIVVNVLIVLCVHFIKYTSLINFSN</sequence>
<feature type="chain" id="PRO_5032889424" description="Ig-like domain-containing protein" evidence="1">
    <location>
        <begin position="18"/>
        <end position="273"/>
    </location>
</feature>
<gene>
    <name evidence="2" type="ORF">MGAL_10B009100</name>
</gene>